<dbReference type="AlphaFoldDB" id="A0A6C0BQV9"/>
<accession>A0A6C0BQV9</accession>
<dbReference type="EMBL" id="MN739208">
    <property type="protein sequence ID" value="QHS93643.1"/>
    <property type="molecule type" value="Genomic_DNA"/>
</dbReference>
<reference evidence="1" key="1">
    <citation type="journal article" date="2020" name="Nature">
        <title>Giant virus diversity and host interactions through global metagenomics.</title>
        <authorList>
            <person name="Schulz F."/>
            <person name="Roux S."/>
            <person name="Paez-Espino D."/>
            <person name="Jungbluth S."/>
            <person name="Walsh D.A."/>
            <person name="Denef V.J."/>
            <person name="McMahon K.D."/>
            <person name="Konstantinidis K.T."/>
            <person name="Eloe-Fadrosh E.A."/>
            <person name="Kyrpides N.C."/>
            <person name="Woyke T."/>
        </authorList>
    </citation>
    <scope>NUCLEOTIDE SEQUENCE</scope>
    <source>
        <strain evidence="1">GVMAG-M-3300018080-19</strain>
    </source>
</reference>
<organism evidence="1">
    <name type="scientific">viral metagenome</name>
    <dbReference type="NCBI Taxonomy" id="1070528"/>
    <lineage>
        <taxon>unclassified sequences</taxon>
        <taxon>metagenomes</taxon>
        <taxon>organismal metagenomes</taxon>
    </lineage>
</organism>
<evidence type="ECO:0000313" key="1">
    <source>
        <dbReference type="EMBL" id="QHS93643.1"/>
    </source>
</evidence>
<name>A0A6C0BQV9_9ZZZZ</name>
<proteinExistence type="predicted"/>
<protein>
    <submittedName>
        <fullName evidence="1">Uncharacterized protein</fullName>
    </submittedName>
</protein>
<sequence length="396" mass="45554">MLQILVCPTQIYGRVIKQLPNNRSLCWNLLNDLGQLANYTELCHDYHLSSGSAIQLRTIQNREALVYFAKSCPSVLPPSFQPVKLTDPLAQEVLQNKRSLRWAWLTGGILGVLALAYLTNKTRRVPQIVPQTVKPEVAARKAYQQTEEMLRQPLSPAEAELSYQLASEEVFKATPTETKWTGSITEDYMKALRYIQAKHKHSCTILADFRISIDLKNKTPRCERITNINPEAFQALISDCKQRYLIFPLSFFIKNEKGQRTWAHANVLIYNQDTKHVLRFEPYGITESEIINERVNAAVKHCLQTLFQVTKVETLTPQFCPQLRGGEGQLGDPAGFCQVWSVWFMDVFLSHPNLSLAEISRRAEQEIQNNYPDFKAFIRQYATFLIAYRQQQQQQQ</sequence>